<name>A0A1K0IEM1_CUPNE</name>
<protein>
    <submittedName>
        <fullName evidence="2">Uncharacterized protein</fullName>
    </submittedName>
</protein>
<dbReference type="AlphaFoldDB" id="A0A1K0IEM1"/>
<reference evidence="2" key="1">
    <citation type="submission" date="2016-09" db="EMBL/GenBank/DDBJ databases">
        <authorList>
            <person name="Capua I."/>
            <person name="De Benedictis P."/>
            <person name="Joannis T."/>
            <person name="Lombin L.H."/>
            <person name="Cattoli G."/>
        </authorList>
    </citation>
    <scope>NUCLEOTIDE SEQUENCE</scope>
    <source>
        <strain evidence="2">B9</strain>
    </source>
</reference>
<organism evidence="2">
    <name type="scientific">Cupriavidus necator</name>
    <name type="common">Alcaligenes eutrophus</name>
    <name type="synonym">Ralstonia eutropha</name>
    <dbReference type="NCBI Taxonomy" id="106590"/>
    <lineage>
        <taxon>Bacteria</taxon>
        <taxon>Pseudomonadati</taxon>
        <taxon>Pseudomonadota</taxon>
        <taxon>Betaproteobacteria</taxon>
        <taxon>Burkholderiales</taxon>
        <taxon>Burkholderiaceae</taxon>
        <taxon>Cupriavidus</taxon>
    </lineage>
</organism>
<evidence type="ECO:0000256" key="1">
    <source>
        <dbReference type="SAM" id="MobiDB-lite"/>
    </source>
</evidence>
<sequence>MRIAAQASGTRNGRTTTKERASSPPSRHTRRVRRTHTAAWKSVMEEHVGTASGAMHVASMLTATHAAAKEVLFCALHNKRGSIRSACSLHAPIFL</sequence>
<gene>
    <name evidence="2" type="ORF">CNECB9_2540015</name>
</gene>
<accession>A0A1K0IEM1</accession>
<evidence type="ECO:0000313" key="2">
    <source>
        <dbReference type="EMBL" id="SCU75782.1"/>
    </source>
</evidence>
<dbReference type="EMBL" id="FMSH01000173">
    <property type="protein sequence ID" value="SCU75782.1"/>
    <property type="molecule type" value="Genomic_DNA"/>
</dbReference>
<proteinExistence type="predicted"/>
<feature type="region of interest" description="Disordered" evidence="1">
    <location>
        <begin position="1"/>
        <end position="33"/>
    </location>
</feature>